<evidence type="ECO:0000256" key="2">
    <source>
        <dbReference type="SAM" id="Phobius"/>
    </source>
</evidence>
<dbReference type="AlphaFoldDB" id="A0AAP4TYP4"/>
<feature type="transmembrane region" description="Helical" evidence="2">
    <location>
        <begin position="14"/>
        <end position="40"/>
    </location>
</feature>
<organism evidence="4 5">
    <name type="scientific">Cobetia amphilecti</name>
    <dbReference type="NCBI Taxonomy" id="1055104"/>
    <lineage>
        <taxon>Bacteria</taxon>
        <taxon>Pseudomonadati</taxon>
        <taxon>Pseudomonadota</taxon>
        <taxon>Gammaproteobacteria</taxon>
        <taxon>Oceanospirillales</taxon>
        <taxon>Halomonadaceae</taxon>
        <taxon>Cobetia</taxon>
    </lineage>
</organism>
<dbReference type="EMBL" id="JAUORK010000001">
    <property type="protein sequence ID" value="MDO6670713.1"/>
    <property type="molecule type" value="Genomic_DNA"/>
</dbReference>
<evidence type="ECO:0000313" key="4">
    <source>
        <dbReference type="EMBL" id="MDO6670713.1"/>
    </source>
</evidence>
<name>A0AAP4TYP4_9GAMM</name>
<dbReference type="InterPro" id="IPR000014">
    <property type="entry name" value="PAS"/>
</dbReference>
<dbReference type="InterPro" id="IPR035965">
    <property type="entry name" value="PAS-like_dom_sf"/>
</dbReference>
<protein>
    <recommendedName>
        <fullName evidence="3">PAS domain-containing protein</fullName>
    </recommendedName>
</protein>
<feature type="transmembrane region" description="Helical" evidence="2">
    <location>
        <begin position="383"/>
        <end position="405"/>
    </location>
</feature>
<reference evidence="4" key="1">
    <citation type="submission" date="2023-07" db="EMBL/GenBank/DDBJ databases">
        <title>Genome content predicts the carbon catabolic preferences of heterotrophic bacteria.</title>
        <authorList>
            <person name="Gralka M."/>
        </authorList>
    </citation>
    <scope>NUCLEOTIDE SEQUENCE</scope>
    <source>
        <strain evidence="4">C2R13</strain>
    </source>
</reference>
<evidence type="ECO:0000259" key="3">
    <source>
        <dbReference type="PROSITE" id="PS50112"/>
    </source>
</evidence>
<dbReference type="RefSeq" id="WP_303592582.1">
    <property type="nucleotide sequence ID" value="NZ_JAUORK010000001.1"/>
</dbReference>
<evidence type="ECO:0000256" key="1">
    <source>
        <dbReference type="SAM" id="Coils"/>
    </source>
</evidence>
<dbReference type="Gene3D" id="3.30.450.20">
    <property type="entry name" value="PAS domain"/>
    <property type="match status" value="3"/>
</dbReference>
<gene>
    <name evidence="4" type="ORF">Q4535_01140</name>
</gene>
<sequence>MSESKQPAVTIKKWVWRALFTSTMIPLLLVETALVAVYFVSNDEIRDANLNYLQSQSSSELNLAMLREAKSLSQQLEHVQNLSRGLGAQAGELAMGDTGTGVAAREVARHASLPSGVWASQQTADNQGSGFYPALPGLEQDIPMALRMTAVDPIMRSVVSSHSAVVQSFVTMADCYVRLFPYVDLASLVPADHDCRDFSFFYLAAPEANPSRNTIWTDIYEDPAGNGWMTSAVSPFYSEQGEFLGVAGVDMTLDVIVNQVLAMELPWQGFAMLFDAEGRSLAVPRAGEQLLSLLPLEIPDANDLQEGDVIRPAQLELKGHEVFKRLAPRILEQRRGLESVSVAGAPYKVAWERLPGNGWIMLSMVEESAVFFRTAEIGRNFQLVGMALVGGLILFYFTFFILMSWRTHHISRRLSVPLAELRERLHRIGMGAEVESAGGSGIVELDDANATAEEMYQRLRQTQRELQSSERRLLDSLEASGDSLWEMDIPERIVQIHPNLWKMLGASGHEPLAMREMDFDRLIHPEDLEQVHALRHKIITTYGESCECQYRMRAPQEEDLQQIEAMGMNEAGMADATGKAGDKFLQQRSLSADDDGEHEDGERASGTRWVLLSSRGRVVSWDAEGNALKAAGMHIRIR</sequence>
<proteinExistence type="predicted"/>
<comment type="caution">
    <text evidence="4">The sequence shown here is derived from an EMBL/GenBank/DDBJ whole genome shotgun (WGS) entry which is preliminary data.</text>
</comment>
<keyword evidence="2" id="KW-0812">Transmembrane</keyword>
<dbReference type="SUPFAM" id="SSF55785">
    <property type="entry name" value="PYP-like sensor domain (PAS domain)"/>
    <property type="match status" value="1"/>
</dbReference>
<keyword evidence="2" id="KW-0472">Membrane</keyword>
<feature type="coiled-coil region" evidence="1">
    <location>
        <begin position="442"/>
        <end position="479"/>
    </location>
</feature>
<evidence type="ECO:0000313" key="5">
    <source>
        <dbReference type="Proteomes" id="UP001170481"/>
    </source>
</evidence>
<keyword evidence="2" id="KW-1133">Transmembrane helix</keyword>
<dbReference type="CDD" id="cd12913">
    <property type="entry name" value="PDC1_MCP_like"/>
    <property type="match status" value="1"/>
</dbReference>
<dbReference type="PROSITE" id="PS50112">
    <property type="entry name" value="PAS"/>
    <property type="match status" value="1"/>
</dbReference>
<keyword evidence="1" id="KW-0175">Coiled coil</keyword>
<accession>A0AAP4TYP4</accession>
<feature type="domain" description="PAS" evidence="3">
    <location>
        <begin position="469"/>
        <end position="542"/>
    </location>
</feature>
<dbReference type="Proteomes" id="UP001170481">
    <property type="component" value="Unassembled WGS sequence"/>
</dbReference>
<dbReference type="Pfam" id="PF22673">
    <property type="entry name" value="MCP-like_PDC_1"/>
    <property type="match status" value="1"/>
</dbReference>